<organism evidence="1 2">
    <name type="scientific">Pelagibaculum spongiae</name>
    <dbReference type="NCBI Taxonomy" id="2080658"/>
    <lineage>
        <taxon>Bacteria</taxon>
        <taxon>Pseudomonadati</taxon>
        <taxon>Pseudomonadota</taxon>
        <taxon>Gammaproteobacteria</taxon>
        <taxon>Oceanospirillales</taxon>
        <taxon>Pelagibaculum</taxon>
    </lineage>
</organism>
<proteinExistence type="predicted"/>
<protein>
    <submittedName>
        <fullName evidence="1">Uncharacterized protein</fullName>
    </submittedName>
</protein>
<dbReference type="EMBL" id="QDDL01000003">
    <property type="protein sequence ID" value="PVZ69477.1"/>
    <property type="molecule type" value="Genomic_DNA"/>
</dbReference>
<keyword evidence="2" id="KW-1185">Reference proteome</keyword>
<dbReference type="RefSeq" id="WP_116686813.1">
    <property type="nucleotide sequence ID" value="NZ_CAWNYD010000003.1"/>
</dbReference>
<comment type="caution">
    <text evidence="1">The sequence shown here is derived from an EMBL/GenBank/DDBJ whole genome shotgun (WGS) entry which is preliminary data.</text>
</comment>
<sequence length="250" mass="29073">MLTKKTVQDMLRLRSAELKIWTRKKSFVPIEKYRKMAAADLFFCIQFMLYFPDLEDYQVAFSIRQDIWDEEFFFWNEKISDQISCRFWKSKLLSEKFDPTNLARFDIALLQSKVVADESHVFGIEFPSGVSVLPIAQLIDFMRRSSKHQLFFCGLHRKTRNQYFLLTCEKQSSGVSYGAFIPEIGYLKTITMSDGMAAEKFSTIMQTIFMRYMNYSLIRTFDIFPIDSGIGIINDTGDDSLSSTPEPNAT</sequence>
<gene>
    <name evidence="1" type="ORF">DC094_09065</name>
</gene>
<evidence type="ECO:0000313" key="1">
    <source>
        <dbReference type="EMBL" id="PVZ69477.1"/>
    </source>
</evidence>
<dbReference type="AlphaFoldDB" id="A0A2V1H2F5"/>
<evidence type="ECO:0000313" key="2">
    <source>
        <dbReference type="Proteomes" id="UP000244906"/>
    </source>
</evidence>
<dbReference type="Proteomes" id="UP000244906">
    <property type="component" value="Unassembled WGS sequence"/>
</dbReference>
<reference evidence="1 2" key="1">
    <citation type="submission" date="2018-04" db="EMBL/GenBank/DDBJ databases">
        <title>Thalassorhabdus spongiae gen. nov., sp. nov., isolated from a marine sponge in South-West Iceland.</title>
        <authorList>
            <person name="Knobloch S."/>
            <person name="Daussin A."/>
            <person name="Johannsson R."/>
            <person name="Marteinsson V.T."/>
        </authorList>
    </citation>
    <scope>NUCLEOTIDE SEQUENCE [LARGE SCALE GENOMIC DNA]</scope>
    <source>
        <strain evidence="1 2">Hp12</strain>
    </source>
</reference>
<name>A0A2V1H2F5_9GAMM</name>
<accession>A0A2V1H2F5</accession>